<name>A0A1B9HVP2_9TREE</name>
<dbReference type="GO" id="GO:0005737">
    <property type="term" value="C:cytoplasm"/>
    <property type="evidence" value="ECO:0007669"/>
    <property type="project" value="TreeGrafter"/>
</dbReference>
<sequence>MANNQKVALITGANRGLGLGLAKLLIAKGYKVIAAVRNPSSMEDLDNVITVKIDSESLSDPKQAVEILKSQHGITHLDIVVANSGICSDQDAISSIDPESFTYHFNINTRGPLILYQAVRDLLIAPNSREQSKFIVISSALSSLSDEDHCKGQTTYGTSKAAVNYLTRKIHFEEPDLIAFLIDPGYFESGNGQYASAFVGVKPPQTVDEVAPQIIDVIEKATKAETSGSLWTYNGQKSTW</sequence>
<dbReference type="Pfam" id="PF00106">
    <property type="entry name" value="adh_short"/>
    <property type="match status" value="1"/>
</dbReference>
<dbReference type="GO" id="GO:0016491">
    <property type="term" value="F:oxidoreductase activity"/>
    <property type="evidence" value="ECO:0007669"/>
    <property type="project" value="UniProtKB-KW"/>
</dbReference>
<reference evidence="4" key="1">
    <citation type="submission" date="2013-07" db="EMBL/GenBank/DDBJ databases">
        <title>The Genome Sequence of Cryptococcus pinus CBS10737.</title>
        <authorList>
            <consortium name="The Broad Institute Genome Sequencing Platform"/>
            <person name="Cuomo C."/>
            <person name="Litvintseva A."/>
            <person name="Chen Y."/>
            <person name="Heitman J."/>
            <person name="Sun S."/>
            <person name="Springer D."/>
            <person name="Dromer F."/>
            <person name="Young S.K."/>
            <person name="Zeng Q."/>
            <person name="Gargeya S."/>
            <person name="Fitzgerald M."/>
            <person name="Abouelleil A."/>
            <person name="Alvarado L."/>
            <person name="Berlin A.M."/>
            <person name="Chapman S.B."/>
            <person name="Dewar J."/>
            <person name="Goldberg J."/>
            <person name="Griggs A."/>
            <person name="Gujja S."/>
            <person name="Hansen M."/>
            <person name="Howarth C."/>
            <person name="Imamovic A."/>
            <person name="Larimer J."/>
            <person name="McCowan C."/>
            <person name="Murphy C."/>
            <person name="Pearson M."/>
            <person name="Priest M."/>
            <person name="Roberts A."/>
            <person name="Saif S."/>
            <person name="Shea T."/>
            <person name="Sykes S."/>
            <person name="Wortman J."/>
            <person name="Nusbaum C."/>
            <person name="Birren B."/>
        </authorList>
    </citation>
    <scope>NUCLEOTIDE SEQUENCE [LARGE SCALE GENOMIC DNA]</scope>
    <source>
        <strain evidence="4">CBS 10737</strain>
    </source>
</reference>
<proteinExistence type="inferred from homology"/>
<keyword evidence="3" id="KW-0560">Oxidoreductase</keyword>
<dbReference type="GeneID" id="30174610"/>
<organism evidence="4">
    <name type="scientific">Kwoniella pini CBS 10737</name>
    <dbReference type="NCBI Taxonomy" id="1296096"/>
    <lineage>
        <taxon>Eukaryota</taxon>
        <taxon>Fungi</taxon>
        <taxon>Dikarya</taxon>
        <taxon>Basidiomycota</taxon>
        <taxon>Agaricomycotina</taxon>
        <taxon>Tremellomycetes</taxon>
        <taxon>Tremellales</taxon>
        <taxon>Cryptococcaceae</taxon>
        <taxon>Kwoniella</taxon>
    </lineage>
</organism>
<dbReference type="PROSITE" id="PS00061">
    <property type="entry name" value="ADH_SHORT"/>
    <property type="match status" value="1"/>
</dbReference>
<keyword evidence="2" id="KW-0521">NADP</keyword>
<evidence type="ECO:0000256" key="1">
    <source>
        <dbReference type="ARBA" id="ARBA00006484"/>
    </source>
</evidence>
<reference evidence="4" key="2">
    <citation type="submission" date="2016-07" db="EMBL/GenBank/DDBJ databases">
        <title>Evolution of pathogenesis and genome organization in the Tremellales.</title>
        <authorList>
            <person name="Cuomo C."/>
            <person name="Litvintseva A."/>
            <person name="Heitman J."/>
            <person name="Chen Y."/>
            <person name="Sun S."/>
            <person name="Springer D."/>
            <person name="Dromer F."/>
            <person name="Young S."/>
            <person name="Zeng Q."/>
            <person name="Chapman S."/>
            <person name="Gujja S."/>
            <person name="Saif S."/>
            <person name="Birren B."/>
        </authorList>
    </citation>
    <scope>NUCLEOTIDE SEQUENCE</scope>
    <source>
        <strain evidence="4">CBS 10737</strain>
    </source>
</reference>
<protein>
    <recommendedName>
        <fullName evidence="5">Cytoplasmic protein</fullName>
    </recommendedName>
</protein>
<dbReference type="OrthoDB" id="9876299at2759"/>
<comment type="similarity">
    <text evidence="1">Belongs to the short-chain dehydrogenases/reductases (SDR) family.</text>
</comment>
<evidence type="ECO:0000256" key="3">
    <source>
        <dbReference type="ARBA" id="ARBA00023002"/>
    </source>
</evidence>
<accession>A0A1B9HVP2</accession>
<dbReference type="SUPFAM" id="SSF51735">
    <property type="entry name" value="NAD(P)-binding Rossmann-fold domains"/>
    <property type="match status" value="1"/>
</dbReference>
<dbReference type="InterPro" id="IPR051468">
    <property type="entry name" value="Fungal_SecMetab_SDRs"/>
</dbReference>
<dbReference type="PANTHER" id="PTHR43544">
    <property type="entry name" value="SHORT-CHAIN DEHYDROGENASE/REDUCTASE"/>
    <property type="match status" value="1"/>
</dbReference>
<dbReference type="EMBL" id="KV700116">
    <property type="protein sequence ID" value="OCF47345.1"/>
    <property type="molecule type" value="Genomic_DNA"/>
</dbReference>
<dbReference type="PRINTS" id="PR00081">
    <property type="entry name" value="GDHRDH"/>
</dbReference>
<gene>
    <name evidence="4" type="ORF">I206_06241</name>
</gene>
<dbReference type="PANTHER" id="PTHR43544:SF7">
    <property type="entry name" value="NADB-LER2"/>
    <property type="match status" value="1"/>
</dbReference>
<dbReference type="Gene3D" id="3.40.50.720">
    <property type="entry name" value="NAD(P)-binding Rossmann-like Domain"/>
    <property type="match status" value="1"/>
</dbReference>
<dbReference type="RefSeq" id="XP_019008564.2">
    <property type="nucleotide sequence ID" value="XM_019157951.2"/>
</dbReference>
<dbReference type="KEGG" id="kpin:30174610"/>
<evidence type="ECO:0000313" key="4">
    <source>
        <dbReference type="EMBL" id="OCF47345.1"/>
    </source>
</evidence>
<evidence type="ECO:0000256" key="2">
    <source>
        <dbReference type="ARBA" id="ARBA00022857"/>
    </source>
</evidence>
<evidence type="ECO:0008006" key="5">
    <source>
        <dbReference type="Google" id="ProtNLM"/>
    </source>
</evidence>
<dbReference type="InterPro" id="IPR020904">
    <property type="entry name" value="Sc_DH/Rdtase_CS"/>
</dbReference>
<dbReference type="InterPro" id="IPR036291">
    <property type="entry name" value="NAD(P)-bd_dom_sf"/>
</dbReference>
<dbReference type="InterPro" id="IPR002347">
    <property type="entry name" value="SDR_fam"/>
</dbReference>
<dbReference type="AlphaFoldDB" id="A0A1B9HVP2"/>